<dbReference type="AlphaFoldDB" id="A0A7S0CHI9"/>
<protein>
    <recommendedName>
        <fullName evidence="4">Hint domain-containing protein</fullName>
    </recommendedName>
</protein>
<feature type="domain" description="VWA-Hint protein Vwaint" evidence="2">
    <location>
        <begin position="104"/>
        <end position="169"/>
    </location>
</feature>
<feature type="domain" description="Vint" evidence="1">
    <location>
        <begin position="210"/>
        <end position="384"/>
    </location>
</feature>
<evidence type="ECO:0000259" key="2">
    <source>
        <dbReference type="Pfam" id="PF14624"/>
    </source>
</evidence>
<dbReference type="Pfam" id="PF14624">
    <property type="entry name" value="Vwaint"/>
    <property type="match status" value="1"/>
</dbReference>
<gene>
    <name evidence="3" type="ORF">PINE0816_LOCUS19713</name>
</gene>
<proteinExistence type="predicted"/>
<evidence type="ECO:0000259" key="1">
    <source>
        <dbReference type="Pfam" id="PF14623"/>
    </source>
</evidence>
<evidence type="ECO:0008006" key="4">
    <source>
        <dbReference type="Google" id="ProtNLM"/>
    </source>
</evidence>
<dbReference type="EMBL" id="HBEL01042285">
    <property type="protein sequence ID" value="CAD8423555.1"/>
    <property type="molecule type" value="Transcribed_RNA"/>
</dbReference>
<accession>A0A7S0CHI9</accession>
<organism evidence="3">
    <name type="scientific">Proboscia inermis</name>
    <dbReference type="NCBI Taxonomy" id="420281"/>
    <lineage>
        <taxon>Eukaryota</taxon>
        <taxon>Sar</taxon>
        <taxon>Stramenopiles</taxon>
        <taxon>Ochrophyta</taxon>
        <taxon>Bacillariophyta</taxon>
        <taxon>Coscinodiscophyceae</taxon>
        <taxon>Rhizosoleniophycidae</taxon>
        <taxon>Rhizosoleniales</taxon>
        <taxon>Rhizosoleniaceae</taxon>
        <taxon>Proboscia</taxon>
    </lineage>
</organism>
<dbReference type="InterPro" id="IPR039510">
    <property type="entry name" value="Vint_dom"/>
</dbReference>
<reference evidence="3" key="1">
    <citation type="submission" date="2021-01" db="EMBL/GenBank/DDBJ databases">
        <authorList>
            <person name="Corre E."/>
            <person name="Pelletier E."/>
            <person name="Niang G."/>
            <person name="Scheremetjew M."/>
            <person name="Finn R."/>
            <person name="Kale V."/>
            <person name="Holt S."/>
            <person name="Cochrane G."/>
            <person name="Meng A."/>
            <person name="Brown T."/>
            <person name="Cohen L."/>
        </authorList>
    </citation>
    <scope>NUCLEOTIDE SEQUENCE</scope>
    <source>
        <strain evidence="3">CCAP1064/1</strain>
    </source>
</reference>
<dbReference type="Pfam" id="PF14623">
    <property type="entry name" value="Vint"/>
    <property type="match status" value="1"/>
</dbReference>
<dbReference type="InterPro" id="IPR032838">
    <property type="entry name" value="Vwaint_dom"/>
</dbReference>
<evidence type="ECO:0000313" key="3">
    <source>
        <dbReference type="EMBL" id="CAD8423555.1"/>
    </source>
</evidence>
<sequence>MLQIPTLDSTTKLGCLHLGQSKFFWFRNEDTDHVKVSWIESGGKKQSMELLLSGKEGPEENADNVGLFQFHKNRQKAVVGMRTSEEEIKSTLESIDFSTVSSSIKALSEDLRGQAMLAFNPEHYKRWGCHYLPSLARAHELQICNNFKDTGVQQYGGAKFCEIRDEIDDLFCGLPAPVPTPRLSSFVSKGGVMPPARVISMAAYNSSANPCFHSHASVALRSGGFCQMRHLKPGNQIRLSNLYNEKEMSASYATIQGIVETVQPCGFAQLVKVGDLLVTPYHPIRCEDESKSRWVFPVDLAEPRLYPCSAVFSLLLDRGHCITVDGIDSVTLGHDAGKGSLLYHPFFGNSVAIRSALFSKFGRSSGLIRVKGTTRDVSTGLVNGFEAYDNRINNVDSASFATMMHQGLLARVYQQSSIPVELYTR</sequence>
<name>A0A7S0CHI9_9STRA</name>